<feature type="domain" description="TonB-dependent receptor plug" evidence="15">
    <location>
        <begin position="54"/>
        <end position="156"/>
    </location>
</feature>
<dbReference type="SUPFAM" id="SSF56935">
    <property type="entry name" value="Porins"/>
    <property type="match status" value="1"/>
</dbReference>
<evidence type="ECO:0008006" key="18">
    <source>
        <dbReference type="Google" id="ProtNLM"/>
    </source>
</evidence>
<keyword evidence="4 11" id="KW-1134">Transmembrane beta strand</keyword>
<dbReference type="InterPro" id="IPR000531">
    <property type="entry name" value="Beta-barrel_TonB"/>
</dbReference>
<proteinExistence type="inferred from homology"/>
<evidence type="ECO:0000256" key="8">
    <source>
        <dbReference type="ARBA" id="ARBA00023136"/>
    </source>
</evidence>
<dbReference type="Gene3D" id="2.170.130.10">
    <property type="entry name" value="TonB-dependent receptor, plug domain"/>
    <property type="match status" value="1"/>
</dbReference>
<evidence type="ECO:0000256" key="3">
    <source>
        <dbReference type="ARBA" id="ARBA00022448"/>
    </source>
</evidence>
<evidence type="ECO:0000259" key="15">
    <source>
        <dbReference type="Pfam" id="PF07715"/>
    </source>
</evidence>
<dbReference type="PANTHER" id="PTHR30069">
    <property type="entry name" value="TONB-DEPENDENT OUTER MEMBRANE RECEPTOR"/>
    <property type="match status" value="1"/>
</dbReference>
<dbReference type="InterPro" id="IPR012910">
    <property type="entry name" value="Plug_dom"/>
</dbReference>
<evidence type="ECO:0000256" key="13">
    <source>
        <dbReference type="SAM" id="SignalP"/>
    </source>
</evidence>
<comment type="similarity">
    <text evidence="2">Belongs to the TonB-dependent receptor family. Hemoglobin/haptoglobin binding protein subfamily.</text>
</comment>
<keyword evidence="7 12" id="KW-0798">TonB box</keyword>
<gene>
    <name evidence="16" type="ORF">MACH26_35870</name>
</gene>
<feature type="domain" description="TonB-dependent receptor-like beta-barrel" evidence="14">
    <location>
        <begin position="234"/>
        <end position="662"/>
    </location>
</feature>
<protein>
    <recommendedName>
        <fullName evidence="18">TonB-dependent receptor</fullName>
    </recommendedName>
</protein>
<evidence type="ECO:0000256" key="9">
    <source>
        <dbReference type="ARBA" id="ARBA00023170"/>
    </source>
</evidence>
<feature type="chain" id="PRO_5041334474" description="TonB-dependent receptor" evidence="13">
    <location>
        <begin position="22"/>
        <end position="695"/>
    </location>
</feature>
<dbReference type="InterPro" id="IPR037066">
    <property type="entry name" value="Plug_dom_sf"/>
</dbReference>
<evidence type="ECO:0000256" key="12">
    <source>
        <dbReference type="RuleBase" id="RU003357"/>
    </source>
</evidence>
<dbReference type="InterPro" id="IPR036942">
    <property type="entry name" value="Beta-barrel_TonB_sf"/>
</dbReference>
<evidence type="ECO:0000256" key="10">
    <source>
        <dbReference type="ARBA" id="ARBA00023237"/>
    </source>
</evidence>
<dbReference type="Proteomes" id="UP001333710">
    <property type="component" value="Chromosome"/>
</dbReference>
<evidence type="ECO:0000256" key="4">
    <source>
        <dbReference type="ARBA" id="ARBA00022452"/>
    </source>
</evidence>
<keyword evidence="8 11" id="KW-0472">Membrane</keyword>
<comment type="subcellular location">
    <subcellularLocation>
        <location evidence="1 11">Cell outer membrane</location>
        <topology evidence="1 11">Multi-pass membrane protein</topology>
    </subcellularLocation>
</comment>
<dbReference type="GO" id="GO:0015344">
    <property type="term" value="F:siderophore uptake transmembrane transporter activity"/>
    <property type="evidence" value="ECO:0007669"/>
    <property type="project" value="TreeGrafter"/>
</dbReference>
<keyword evidence="9" id="KW-0675">Receptor</keyword>
<dbReference type="GO" id="GO:0009279">
    <property type="term" value="C:cell outer membrane"/>
    <property type="evidence" value="ECO:0007669"/>
    <property type="project" value="UniProtKB-SubCell"/>
</dbReference>
<reference evidence="16" key="1">
    <citation type="submission" date="2023-01" db="EMBL/GenBank/DDBJ databases">
        <title>Complete genome sequence of Planctobacterium marinum strain Dej080120_11.</title>
        <authorList>
            <person name="Ueki S."/>
            <person name="Maruyama F."/>
        </authorList>
    </citation>
    <scope>NUCLEOTIDE SEQUENCE</scope>
    <source>
        <strain evidence="16">Dej080120_11</strain>
    </source>
</reference>
<dbReference type="InterPro" id="IPR039426">
    <property type="entry name" value="TonB-dep_rcpt-like"/>
</dbReference>
<dbReference type="AlphaFoldDB" id="A0AA48HNJ5"/>
<sequence length="695" mass="79987">MPFGRLTFLVVSLQSLLSVQAQSVDDLFDMSLEQLLNTEVSVAARKEESWLVSAGTVYVIDRQTIKQFGWRDIKEILATIPNMDIFYQWSWLPGGQRGFTGNMASTLLLIDGREVQNLLANEAFMMNNFPAHRIERVEVLMGPNSTLYGGNAAQGVINIVTRLNGDESVTEVAGLVGEVGTRQLNFLSTGQYQKLHYGVSGSWFSSDLNYHSLRQFVFDTERFSRNPQLDALRDRDSSRFRNDEENMTFDLQLKYQQYYAGANITRTENVSGIERVAVDFVTGDDSRRGYSLWYLGRNFEPAQDWQGFVEISQFREYKEKDRQKVNGLDVATSYSELEVFTEREDIGPSYRWRLRSQFSYQQTPARHWIFGYDGWRTDIGSKIKYVATGTGIEEQIPGSWPVDKEESDKHAVYAQVAQQWQLEDGAQFNLTVGLRYNQQDFTDSAWLPRINAVYQPDNNSAWKLTYGEAFRPPTIFEFDGVVDDNLASQTMDMWELNYSRGWRWQDVTFSNAFAVYSMEAANFYQKTFNVDTGTWRTEVTGTQRVTGAENLLRWQSERWQGFFGARFVSPDETQVNSESAVLDIPRTKLKLGLSYQWTENWSLALFVDHFAKTKTAANTLDGTGLRIEQIPAWTTVNMHLLSEGWQLNAKQSVTLGVYVENLFDREYYHSNPRGTSPFQFIQAPRNVRLQFTMNF</sequence>
<dbReference type="PROSITE" id="PS52016">
    <property type="entry name" value="TONB_DEPENDENT_REC_3"/>
    <property type="match status" value="1"/>
</dbReference>
<dbReference type="Pfam" id="PF00593">
    <property type="entry name" value="TonB_dep_Rec_b-barrel"/>
    <property type="match status" value="1"/>
</dbReference>
<keyword evidence="10 11" id="KW-0998">Cell outer membrane</keyword>
<evidence type="ECO:0000313" key="17">
    <source>
        <dbReference type="Proteomes" id="UP001333710"/>
    </source>
</evidence>
<evidence type="ECO:0000256" key="1">
    <source>
        <dbReference type="ARBA" id="ARBA00004571"/>
    </source>
</evidence>
<evidence type="ECO:0000256" key="5">
    <source>
        <dbReference type="ARBA" id="ARBA00022692"/>
    </source>
</evidence>
<dbReference type="PANTHER" id="PTHR30069:SF29">
    <property type="entry name" value="HEMOGLOBIN AND HEMOGLOBIN-HAPTOGLOBIN-BINDING PROTEIN 1-RELATED"/>
    <property type="match status" value="1"/>
</dbReference>
<evidence type="ECO:0000313" key="16">
    <source>
        <dbReference type="EMBL" id="BDX08066.1"/>
    </source>
</evidence>
<accession>A0AA48HNJ5</accession>
<name>A0AA48HNJ5_9ALTE</name>
<keyword evidence="17" id="KW-1185">Reference proteome</keyword>
<feature type="signal peptide" evidence="13">
    <location>
        <begin position="1"/>
        <end position="21"/>
    </location>
</feature>
<evidence type="ECO:0000256" key="7">
    <source>
        <dbReference type="ARBA" id="ARBA00023077"/>
    </source>
</evidence>
<keyword evidence="6 13" id="KW-0732">Signal</keyword>
<dbReference type="KEGG" id="pmaw:MACH26_35870"/>
<keyword evidence="3 11" id="KW-0813">Transport</keyword>
<dbReference type="EMBL" id="AP027272">
    <property type="protein sequence ID" value="BDX08066.1"/>
    <property type="molecule type" value="Genomic_DNA"/>
</dbReference>
<evidence type="ECO:0000256" key="2">
    <source>
        <dbReference type="ARBA" id="ARBA00008143"/>
    </source>
</evidence>
<evidence type="ECO:0000256" key="11">
    <source>
        <dbReference type="PROSITE-ProRule" id="PRU01360"/>
    </source>
</evidence>
<dbReference type="Gene3D" id="2.40.170.20">
    <property type="entry name" value="TonB-dependent receptor, beta-barrel domain"/>
    <property type="match status" value="1"/>
</dbReference>
<dbReference type="GO" id="GO:0044718">
    <property type="term" value="P:siderophore transmembrane transport"/>
    <property type="evidence" value="ECO:0007669"/>
    <property type="project" value="TreeGrafter"/>
</dbReference>
<dbReference type="Pfam" id="PF07715">
    <property type="entry name" value="Plug"/>
    <property type="match status" value="1"/>
</dbReference>
<evidence type="ECO:0000256" key="6">
    <source>
        <dbReference type="ARBA" id="ARBA00022729"/>
    </source>
</evidence>
<evidence type="ECO:0000259" key="14">
    <source>
        <dbReference type="Pfam" id="PF00593"/>
    </source>
</evidence>
<organism evidence="16 17">
    <name type="scientific">Planctobacterium marinum</name>
    <dbReference type="NCBI Taxonomy" id="1631968"/>
    <lineage>
        <taxon>Bacteria</taxon>
        <taxon>Pseudomonadati</taxon>
        <taxon>Pseudomonadota</taxon>
        <taxon>Gammaproteobacteria</taxon>
        <taxon>Alteromonadales</taxon>
        <taxon>Alteromonadaceae</taxon>
        <taxon>Planctobacterium</taxon>
    </lineage>
</organism>
<keyword evidence="5 11" id="KW-0812">Transmembrane</keyword>